<keyword evidence="1" id="KW-1133">Transmembrane helix</keyword>
<keyword evidence="1" id="KW-0472">Membrane</keyword>
<evidence type="ECO:0000256" key="1">
    <source>
        <dbReference type="SAM" id="Phobius"/>
    </source>
</evidence>
<keyword evidence="1" id="KW-0812">Transmembrane</keyword>
<feature type="transmembrane region" description="Helical" evidence="1">
    <location>
        <begin position="377"/>
        <end position="399"/>
    </location>
</feature>
<feature type="transmembrane region" description="Helical" evidence="1">
    <location>
        <begin position="174"/>
        <end position="193"/>
    </location>
</feature>
<dbReference type="RefSeq" id="WP_126019045.1">
    <property type="nucleotide sequence ID" value="NZ_JACIFZ010000002.1"/>
</dbReference>
<dbReference type="Proteomes" id="UP000524450">
    <property type="component" value="Unassembled WGS sequence"/>
</dbReference>
<accession>A0A3S0Z6M9</accession>
<comment type="caution">
    <text evidence="3">The sequence shown here is derived from an EMBL/GenBank/DDBJ whole genome shotgun (WGS) entry which is preliminary data.</text>
</comment>
<dbReference type="EMBL" id="JACIFZ010000002">
    <property type="protein sequence ID" value="MBB4222054.1"/>
    <property type="molecule type" value="Genomic_DNA"/>
</dbReference>
<proteinExistence type="predicted"/>
<protein>
    <submittedName>
        <fullName evidence="2">4-amino-4-deoxy-L-arabinose transferase-like glycosyltransferase</fullName>
    </submittedName>
</protein>
<reference evidence="3 4" key="1">
    <citation type="submission" date="2018-12" db="EMBL/GenBank/DDBJ databases">
        <title>The genome sequences of Variovorax guangxiensis DSM 27352.</title>
        <authorList>
            <person name="Gao J."/>
            <person name="Sun J."/>
        </authorList>
    </citation>
    <scope>NUCLEOTIDE SEQUENCE [LARGE SCALE GENOMIC DNA]</scope>
    <source>
        <strain evidence="3 4">DSM 27352</strain>
    </source>
</reference>
<evidence type="ECO:0000313" key="2">
    <source>
        <dbReference type="EMBL" id="MBB4222054.1"/>
    </source>
</evidence>
<dbReference type="EMBL" id="RXFT01000001">
    <property type="protein sequence ID" value="RUR65911.1"/>
    <property type="molecule type" value="Genomic_DNA"/>
</dbReference>
<dbReference type="AlphaFoldDB" id="A0A3S0Z6M9"/>
<feature type="transmembrane region" description="Helical" evidence="1">
    <location>
        <begin position="104"/>
        <end position="125"/>
    </location>
</feature>
<dbReference type="GO" id="GO:0016740">
    <property type="term" value="F:transferase activity"/>
    <property type="evidence" value="ECO:0007669"/>
    <property type="project" value="UniProtKB-KW"/>
</dbReference>
<gene>
    <name evidence="3" type="ORF">EJP67_02445</name>
    <name evidence="2" type="ORF">GGD71_002814</name>
</gene>
<feature type="transmembrane region" description="Helical" evidence="1">
    <location>
        <begin position="199"/>
        <end position="231"/>
    </location>
</feature>
<dbReference type="Proteomes" id="UP000281118">
    <property type="component" value="Unassembled WGS sequence"/>
</dbReference>
<organism evidence="3 4">
    <name type="scientific">Variovorax guangxiensis</name>
    <dbReference type="NCBI Taxonomy" id="1775474"/>
    <lineage>
        <taxon>Bacteria</taxon>
        <taxon>Pseudomonadati</taxon>
        <taxon>Pseudomonadota</taxon>
        <taxon>Betaproteobacteria</taxon>
        <taxon>Burkholderiales</taxon>
        <taxon>Comamonadaceae</taxon>
        <taxon>Variovorax</taxon>
    </lineage>
</organism>
<feature type="transmembrane region" description="Helical" evidence="1">
    <location>
        <begin position="351"/>
        <end position="370"/>
    </location>
</feature>
<reference evidence="2 5" key="2">
    <citation type="submission" date="2020-08" db="EMBL/GenBank/DDBJ databases">
        <title>Genomic Encyclopedia of Type Strains, Phase IV (KMG-V): Genome sequencing to study the core and pangenomes of soil and plant-associated prokaryotes.</title>
        <authorList>
            <person name="Whitman W."/>
        </authorList>
    </citation>
    <scope>NUCLEOTIDE SEQUENCE [LARGE SCALE GENOMIC DNA]</scope>
    <source>
        <strain evidence="2 5">34/80</strain>
    </source>
</reference>
<feature type="transmembrane region" description="Helical" evidence="1">
    <location>
        <begin position="145"/>
        <end position="167"/>
    </location>
</feature>
<dbReference type="OrthoDB" id="8556356at2"/>
<keyword evidence="2" id="KW-0808">Transferase</keyword>
<feature type="transmembrane region" description="Helical" evidence="1">
    <location>
        <begin position="419"/>
        <end position="441"/>
    </location>
</feature>
<name>A0A3S0Z6M9_9BURK</name>
<feature type="transmembrane region" description="Helical" evidence="1">
    <location>
        <begin position="257"/>
        <end position="278"/>
    </location>
</feature>
<feature type="transmembrane region" description="Helical" evidence="1">
    <location>
        <begin position="453"/>
        <end position="476"/>
    </location>
</feature>
<evidence type="ECO:0000313" key="3">
    <source>
        <dbReference type="EMBL" id="RUR65911.1"/>
    </source>
</evidence>
<sequence>MNQPTPAIVAQSAVRRLPRIALLLLCAAYLLPGLVGRGPWKSADITAFGYMAELARSTEGIARWFDPMLLGLRPETPALIPYWIGALAIKIAPAWINPDLAVRVAFAFLLWGTFTATWYAVYYLARTARAQPVAFAFGGEARPTDYARAIADGGLLALIACLGLAQLGHETTPALAQLFFASHLFYGVAALPYRRNGPVIALAVGTIGITLSGAPTVGLALAIGSVLYVAYERRLAAQSASEDFVDDESSGPGYTRAALFTMIGITALAAVLVFSLKLPTWKITVIGNTLLGDVRSQAKLLVWFTWPVWPLAIWTLWRWRRQLTARHVALPFWFALVPLAATWSTDYSDRSLLLALPAFATLAAFALPTFRRSASALIDWFNVLFFSGLAVLGWIYWIAMQTGVPPKPAASVARLVPGFVPEFSPIAVVLAVAATIAWCWLVRWRTGRHRAALWKTLVLPAGGTALCWMLLMTLWLPPIDYARSYVPQIRAVAERVGQPRCIAELALSRPHIAALRHHGNFNVQPLLLGTDCPWLLVSPDTIERLHTIIPFDQWRFAGTLRRPSSAADDLLLYQKITPQ</sequence>
<evidence type="ECO:0000313" key="4">
    <source>
        <dbReference type="Proteomes" id="UP000281118"/>
    </source>
</evidence>
<feature type="transmembrane region" description="Helical" evidence="1">
    <location>
        <begin position="328"/>
        <end position="345"/>
    </location>
</feature>
<evidence type="ECO:0000313" key="5">
    <source>
        <dbReference type="Proteomes" id="UP000524450"/>
    </source>
</evidence>